<accession>A0ACB0XTT7</accession>
<gene>
    <name evidence="1" type="ORF">MENTE1834_LOCUS3487</name>
</gene>
<evidence type="ECO:0000313" key="2">
    <source>
        <dbReference type="Proteomes" id="UP001497535"/>
    </source>
</evidence>
<protein>
    <submittedName>
        <fullName evidence="1">Uncharacterized protein</fullName>
    </submittedName>
</protein>
<dbReference type="EMBL" id="CAVMJV010000003">
    <property type="protein sequence ID" value="CAK5017327.1"/>
    <property type="molecule type" value="Genomic_DNA"/>
</dbReference>
<proteinExistence type="predicted"/>
<organism evidence="1 2">
    <name type="scientific">Meloidogyne enterolobii</name>
    <name type="common">Root-knot nematode worm</name>
    <name type="synonym">Meloidogyne mayaguensis</name>
    <dbReference type="NCBI Taxonomy" id="390850"/>
    <lineage>
        <taxon>Eukaryota</taxon>
        <taxon>Metazoa</taxon>
        <taxon>Ecdysozoa</taxon>
        <taxon>Nematoda</taxon>
        <taxon>Chromadorea</taxon>
        <taxon>Rhabditida</taxon>
        <taxon>Tylenchina</taxon>
        <taxon>Tylenchomorpha</taxon>
        <taxon>Tylenchoidea</taxon>
        <taxon>Meloidogynidae</taxon>
        <taxon>Meloidogyninae</taxon>
        <taxon>Meloidogyne</taxon>
    </lineage>
</organism>
<evidence type="ECO:0000313" key="1">
    <source>
        <dbReference type="EMBL" id="CAK5017327.1"/>
    </source>
</evidence>
<reference evidence="1" key="1">
    <citation type="submission" date="2023-11" db="EMBL/GenBank/DDBJ databases">
        <authorList>
            <person name="Poullet M."/>
        </authorList>
    </citation>
    <scope>NUCLEOTIDE SEQUENCE</scope>
    <source>
        <strain evidence="1">E1834</strain>
    </source>
</reference>
<keyword evidence="2" id="KW-1185">Reference proteome</keyword>
<dbReference type="Proteomes" id="UP001497535">
    <property type="component" value="Unassembled WGS sequence"/>
</dbReference>
<comment type="caution">
    <text evidence="1">The sequence shown here is derived from an EMBL/GenBank/DDBJ whole genome shotgun (WGS) entry which is preliminary data.</text>
</comment>
<name>A0ACB0XTT7_MELEN</name>
<sequence length="269" mass="30541">MPPLPADRVQQRLPFQSIGVDYAGPTLTKVQGSLVKCWLVLITCLTTGAVYIEPTLDLTAASFLNVFRRFISRRGRPDRVLSDNGRNFVLAEKALSAALVSHLAENKIEWKFIPALSPWAGGIYERLIGMAKTCFKRTMGRQVLPYDQLATFTAEVEAALNSRPLTHTSDEEGAPLPLRPVDFIQPGATLSYDLTFKKIKRDKHVLPHDQLLTLWKSTLENLDSFWERWKREYLVILRDRSKWEHSGPRLQTHSTPKLGEVVSKCQMVE</sequence>